<dbReference type="Pfam" id="PF04601">
    <property type="entry name" value="DUF569"/>
    <property type="match status" value="1"/>
</dbReference>
<dbReference type="AlphaFoldDB" id="A0A078HU45"/>
<organism evidence="2 3">
    <name type="scientific">Brassica napus</name>
    <name type="common">Rape</name>
    <dbReference type="NCBI Taxonomy" id="3708"/>
    <lineage>
        <taxon>Eukaryota</taxon>
        <taxon>Viridiplantae</taxon>
        <taxon>Streptophyta</taxon>
        <taxon>Embryophyta</taxon>
        <taxon>Tracheophyta</taxon>
        <taxon>Spermatophyta</taxon>
        <taxon>Magnoliopsida</taxon>
        <taxon>eudicotyledons</taxon>
        <taxon>Gunneridae</taxon>
        <taxon>Pentapetalae</taxon>
        <taxon>rosids</taxon>
        <taxon>malvids</taxon>
        <taxon>Brassicales</taxon>
        <taxon>Brassicaceae</taxon>
        <taxon>Brassiceae</taxon>
        <taxon>Brassica</taxon>
    </lineage>
</organism>
<evidence type="ECO:0000313" key="3">
    <source>
        <dbReference type="Proteomes" id="UP000028999"/>
    </source>
</evidence>
<accession>A0A078HU45</accession>
<dbReference type="InterPro" id="IPR007679">
    <property type="entry name" value="DUF569"/>
</dbReference>
<gene>
    <name evidence="2" type="primary">BnaA07g09170D</name>
    <name evidence="2" type="ORF">GSBRNA2T00069453001</name>
</gene>
<protein>
    <submittedName>
        <fullName evidence="2">BnaA07g09170D protein</fullName>
    </submittedName>
</protein>
<reference evidence="2 3" key="1">
    <citation type="journal article" date="2014" name="Science">
        <title>Plant genetics. Early allopolyploid evolution in the post-Neolithic Brassica napus oilseed genome.</title>
        <authorList>
            <person name="Chalhoub B."/>
            <person name="Denoeud F."/>
            <person name="Liu S."/>
            <person name="Parkin I.A."/>
            <person name="Tang H."/>
            <person name="Wang X."/>
            <person name="Chiquet J."/>
            <person name="Belcram H."/>
            <person name="Tong C."/>
            <person name="Samans B."/>
            <person name="Correa M."/>
            <person name="Da Silva C."/>
            <person name="Just J."/>
            <person name="Falentin C."/>
            <person name="Koh C.S."/>
            <person name="Le Clainche I."/>
            <person name="Bernard M."/>
            <person name="Bento P."/>
            <person name="Noel B."/>
            <person name="Labadie K."/>
            <person name="Alberti A."/>
            <person name="Charles M."/>
            <person name="Arnaud D."/>
            <person name="Guo H."/>
            <person name="Daviaud C."/>
            <person name="Alamery S."/>
            <person name="Jabbari K."/>
            <person name="Zhao M."/>
            <person name="Edger P.P."/>
            <person name="Chelaifa H."/>
            <person name="Tack D."/>
            <person name="Lassalle G."/>
            <person name="Mestiri I."/>
            <person name="Schnel N."/>
            <person name="Le Paslier M.C."/>
            <person name="Fan G."/>
            <person name="Renault V."/>
            <person name="Bayer P.E."/>
            <person name="Golicz A.A."/>
            <person name="Manoli S."/>
            <person name="Lee T.H."/>
            <person name="Thi V.H."/>
            <person name="Chalabi S."/>
            <person name="Hu Q."/>
            <person name="Fan C."/>
            <person name="Tollenaere R."/>
            <person name="Lu Y."/>
            <person name="Battail C."/>
            <person name="Shen J."/>
            <person name="Sidebottom C.H."/>
            <person name="Wang X."/>
            <person name="Canaguier A."/>
            <person name="Chauveau A."/>
            <person name="Berard A."/>
            <person name="Deniot G."/>
            <person name="Guan M."/>
            <person name="Liu Z."/>
            <person name="Sun F."/>
            <person name="Lim Y.P."/>
            <person name="Lyons E."/>
            <person name="Town C.D."/>
            <person name="Bancroft I."/>
            <person name="Wang X."/>
            <person name="Meng J."/>
            <person name="Ma J."/>
            <person name="Pires J.C."/>
            <person name="King G.J."/>
            <person name="Brunel D."/>
            <person name="Delourme R."/>
            <person name="Renard M."/>
            <person name="Aury J.M."/>
            <person name="Adams K.L."/>
            <person name="Batley J."/>
            <person name="Snowdon R.J."/>
            <person name="Tost J."/>
            <person name="Edwards D."/>
            <person name="Zhou Y."/>
            <person name="Hua W."/>
            <person name="Sharpe A.G."/>
            <person name="Paterson A.H."/>
            <person name="Guan C."/>
            <person name="Wincker P."/>
        </authorList>
    </citation>
    <scope>NUCLEOTIDE SEQUENCE [LARGE SCALE GENOMIC DNA]</scope>
    <source>
        <strain evidence="3">cv. Darmor-bzh</strain>
    </source>
</reference>
<proteinExistence type="predicted"/>
<sequence>MELFYKGNAVKLLSHHNMFLLADVDQKTIRQSPDQTKKLPRHILNG</sequence>
<evidence type="ECO:0000313" key="2">
    <source>
        <dbReference type="EMBL" id="CDY40283.1"/>
    </source>
</evidence>
<dbReference type="EMBL" id="LK032467">
    <property type="protein sequence ID" value="CDY40283.1"/>
    <property type="molecule type" value="Genomic_DNA"/>
</dbReference>
<keyword evidence="3" id="KW-1185">Reference proteome</keyword>
<feature type="domain" description="DUF569" evidence="1">
    <location>
        <begin position="1"/>
        <end position="40"/>
    </location>
</feature>
<name>A0A078HU45_BRANA</name>
<dbReference type="Gramene" id="CDY40283">
    <property type="protein sequence ID" value="CDY40283"/>
    <property type="gene ID" value="GSBRNA2T00069453001"/>
</dbReference>
<dbReference type="Proteomes" id="UP000028999">
    <property type="component" value="Unassembled WGS sequence"/>
</dbReference>
<dbReference type="PaxDb" id="3708-A0A078HU45"/>
<evidence type="ECO:0000259" key="1">
    <source>
        <dbReference type="Pfam" id="PF04601"/>
    </source>
</evidence>